<proteinExistence type="predicted"/>
<keyword evidence="2" id="KW-1185">Reference proteome</keyword>
<dbReference type="AlphaFoldDB" id="A0A484FNF6"/>
<gene>
    <name evidence="1" type="ORF">Cob_v007710</name>
</gene>
<sequence length="68" mass="7412">MVTATSTWTAWNMIHDALSVTRSGCDVCFQLPTTLTSLGDGPTIRACPPADGTADSNHASFSWQWFYD</sequence>
<name>A0A484FNF6_COLOR</name>
<organism evidence="1 2">
    <name type="scientific">Colletotrichum orbiculare (strain 104-T / ATCC 96160 / CBS 514.97 / LARS 414 / MAFF 240422)</name>
    <name type="common">Cucumber anthracnose fungus</name>
    <name type="synonym">Colletotrichum lagenarium</name>
    <dbReference type="NCBI Taxonomy" id="1213857"/>
    <lineage>
        <taxon>Eukaryota</taxon>
        <taxon>Fungi</taxon>
        <taxon>Dikarya</taxon>
        <taxon>Ascomycota</taxon>
        <taxon>Pezizomycotina</taxon>
        <taxon>Sordariomycetes</taxon>
        <taxon>Hypocreomycetidae</taxon>
        <taxon>Glomerellales</taxon>
        <taxon>Glomerellaceae</taxon>
        <taxon>Colletotrichum</taxon>
        <taxon>Colletotrichum orbiculare species complex</taxon>
    </lineage>
</organism>
<reference evidence="2" key="2">
    <citation type="journal article" date="2019" name="Mol. Plant Microbe Interact.">
        <title>Genome sequence resources for four phytopathogenic fungi from the Colletotrichum orbiculare species complex.</title>
        <authorList>
            <person name="Gan P."/>
            <person name="Tsushima A."/>
            <person name="Narusaka M."/>
            <person name="Narusaka Y."/>
            <person name="Takano Y."/>
            <person name="Kubo Y."/>
            <person name="Shirasu K."/>
        </authorList>
    </citation>
    <scope>GENOME REANNOTATION</scope>
    <source>
        <strain evidence="2">104-T / ATCC 96160 / CBS 514.97 / LARS 414 / MAFF 240422</strain>
    </source>
</reference>
<protein>
    <submittedName>
        <fullName evidence="1">Uncharacterized protein</fullName>
    </submittedName>
</protein>
<dbReference type="EMBL" id="AMCV02000020">
    <property type="protein sequence ID" value="TDZ19503.1"/>
    <property type="molecule type" value="Genomic_DNA"/>
</dbReference>
<accession>A0A484FNF6</accession>
<dbReference type="Proteomes" id="UP000014480">
    <property type="component" value="Unassembled WGS sequence"/>
</dbReference>
<evidence type="ECO:0000313" key="1">
    <source>
        <dbReference type="EMBL" id="TDZ19503.1"/>
    </source>
</evidence>
<evidence type="ECO:0000313" key="2">
    <source>
        <dbReference type="Proteomes" id="UP000014480"/>
    </source>
</evidence>
<comment type="caution">
    <text evidence="1">The sequence shown here is derived from an EMBL/GenBank/DDBJ whole genome shotgun (WGS) entry which is preliminary data.</text>
</comment>
<reference evidence="2" key="1">
    <citation type="journal article" date="2013" name="New Phytol.">
        <title>Comparative genomic and transcriptomic analyses reveal the hemibiotrophic stage shift of Colletotrichum fungi.</title>
        <authorList>
            <person name="Gan P."/>
            <person name="Ikeda K."/>
            <person name="Irieda H."/>
            <person name="Narusaka M."/>
            <person name="O'Connell R.J."/>
            <person name="Narusaka Y."/>
            <person name="Takano Y."/>
            <person name="Kubo Y."/>
            <person name="Shirasu K."/>
        </authorList>
    </citation>
    <scope>NUCLEOTIDE SEQUENCE [LARGE SCALE GENOMIC DNA]</scope>
    <source>
        <strain evidence="2">104-T / ATCC 96160 / CBS 514.97 / LARS 414 / MAFF 240422</strain>
    </source>
</reference>